<dbReference type="Pfam" id="PF00875">
    <property type="entry name" value="DNA_photolyase"/>
    <property type="match status" value="1"/>
</dbReference>
<protein>
    <recommendedName>
        <fullName evidence="1">Photolyase/cryptochrome alpha/beta domain-containing protein</fullName>
    </recommendedName>
</protein>
<proteinExistence type="predicted"/>
<dbReference type="Proteomes" id="UP000672657">
    <property type="component" value="Unassembled WGS sequence"/>
</dbReference>
<evidence type="ECO:0000313" key="2">
    <source>
        <dbReference type="EMBL" id="CAG2158777.1"/>
    </source>
</evidence>
<accession>A0ABN7Q928</accession>
<gene>
    <name evidence="2" type="ORF">LMG26411_06195</name>
</gene>
<dbReference type="InterPro" id="IPR014729">
    <property type="entry name" value="Rossmann-like_a/b/a_fold"/>
</dbReference>
<dbReference type="InterPro" id="IPR002081">
    <property type="entry name" value="Cryptochrome/DNA_photolyase_1"/>
</dbReference>
<reference evidence="2 3" key="1">
    <citation type="submission" date="2021-03" db="EMBL/GenBank/DDBJ databases">
        <authorList>
            <person name="Peeters C."/>
        </authorList>
    </citation>
    <scope>NUCLEOTIDE SEQUENCE [LARGE SCALE GENOMIC DNA]</scope>
    <source>
        <strain evidence="2 3">LMG 26411</strain>
    </source>
</reference>
<dbReference type="InterPro" id="IPR006050">
    <property type="entry name" value="DNA_photolyase_N"/>
</dbReference>
<dbReference type="PANTHER" id="PTHR11455:SF9">
    <property type="entry name" value="CRYPTOCHROME CIRCADIAN CLOCK 5 ISOFORM X1"/>
    <property type="match status" value="1"/>
</dbReference>
<comment type="caution">
    <text evidence="2">The sequence shown here is derived from an EMBL/GenBank/DDBJ whole genome shotgun (WGS) entry which is preliminary data.</text>
</comment>
<dbReference type="EMBL" id="CAJPVI010000049">
    <property type="protein sequence ID" value="CAG2158777.1"/>
    <property type="molecule type" value="Genomic_DNA"/>
</dbReference>
<organism evidence="2 3">
    <name type="scientific">Cupriavidus numazuensis</name>
    <dbReference type="NCBI Taxonomy" id="221992"/>
    <lineage>
        <taxon>Bacteria</taxon>
        <taxon>Pseudomonadati</taxon>
        <taxon>Pseudomonadota</taxon>
        <taxon>Betaproteobacteria</taxon>
        <taxon>Burkholderiales</taxon>
        <taxon>Burkholderiaceae</taxon>
        <taxon>Cupriavidus</taxon>
    </lineage>
</organism>
<evidence type="ECO:0000259" key="1">
    <source>
        <dbReference type="PROSITE" id="PS51645"/>
    </source>
</evidence>
<dbReference type="SUPFAM" id="SSF52425">
    <property type="entry name" value="Cryptochrome/photolyase, N-terminal domain"/>
    <property type="match status" value="1"/>
</dbReference>
<dbReference type="PROSITE" id="PS51645">
    <property type="entry name" value="PHR_CRY_ALPHA_BETA"/>
    <property type="match status" value="1"/>
</dbReference>
<name>A0ABN7Q928_9BURK</name>
<feature type="domain" description="Photolyase/cryptochrome alpha/beta" evidence="1">
    <location>
        <begin position="21"/>
        <end position="154"/>
    </location>
</feature>
<dbReference type="PANTHER" id="PTHR11455">
    <property type="entry name" value="CRYPTOCHROME"/>
    <property type="match status" value="1"/>
</dbReference>
<sequence length="203" mass="22743">MQTTDIPAAARTPYRISRQFDRGLVWFRRDLRATDHAGLHYALKHCSLVWCVFVFDRDILDPLLARGLKADRRVDFIRESLVELDATLRATGGGLIVMNDAAASAIPALARELDVQAVFANHDYEPDAVARDAAVRESLAEDARVLFTFKDQVIFERDEILTGQGKPFAVFTPYKNAWLKACGYTQLSPSSTARNPRRVFAAT</sequence>
<dbReference type="Gene3D" id="3.40.50.620">
    <property type="entry name" value="HUPs"/>
    <property type="match status" value="1"/>
</dbReference>
<evidence type="ECO:0000313" key="3">
    <source>
        <dbReference type="Proteomes" id="UP000672657"/>
    </source>
</evidence>
<keyword evidence="3" id="KW-1185">Reference proteome</keyword>
<dbReference type="InterPro" id="IPR036155">
    <property type="entry name" value="Crypto/Photolyase_N_sf"/>
</dbReference>